<gene>
    <name evidence="1" type="ORF">PXEA_LOCUS8459</name>
</gene>
<proteinExistence type="predicted"/>
<evidence type="ECO:0000313" key="1">
    <source>
        <dbReference type="EMBL" id="VEL15019.1"/>
    </source>
</evidence>
<dbReference type="AlphaFoldDB" id="A0A448WLT8"/>
<evidence type="ECO:0000313" key="2">
    <source>
        <dbReference type="Proteomes" id="UP000784294"/>
    </source>
</evidence>
<dbReference type="EMBL" id="CAAALY010023135">
    <property type="protein sequence ID" value="VEL15019.1"/>
    <property type="molecule type" value="Genomic_DNA"/>
</dbReference>
<keyword evidence="2" id="KW-1185">Reference proteome</keyword>
<protein>
    <submittedName>
        <fullName evidence="1">Uncharacterized protein</fullName>
    </submittedName>
</protein>
<reference evidence="1" key="1">
    <citation type="submission" date="2018-11" db="EMBL/GenBank/DDBJ databases">
        <authorList>
            <consortium name="Pathogen Informatics"/>
        </authorList>
    </citation>
    <scope>NUCLEOTIDE SEQUENCE</scope>
</reference>
<accession>A0A448WLT8</accession>
<sequence length="81" mass="8860">MRLDKRLISTQLTADLRMSSFHGLPTASLSHQIPNWLCSLGHLSVRPGSEGGLVMTLDLDTTPFGGLWQPMRPLTSLNACL</sequence>
<dbReference type="Proteomes" id="UP000784294">
    <property type="component" value="Unassembled WGS sequence"/>
</dbReference>
<comment type="caution">
    <text evidence="1">The sequence shown here is derived from an EMBL/GenBank/DDBJ whole genome shotgun (WGS) entry which is preliminary data.</text>
</comment>
<organism evidence="1 2">
    <name type="scientific">Protopolystoma xenopodis</name>
    <dbReference type="NCBI Taxonomy" id="117903"/>
    <lineage>
        <taxon>Eukaryota</taxon>
        <taxon>Metazoa</taxon>
        <taxon>Spiralia</taxon>
        <taxon>Lophotrochozoa</taxon>
        <taxon>Platyhelminthes</taxon>
        <taxon>Monogenea</taxon>
        <taxon>Polyopisthocotylea</taxon>
        <taxon>Polystomatidea</taxon>
        <taxon>Polystomatidae</taxon>
        <taxon>Protopolystoma</taxon>
    </lineage>
</organism>
<name>A0A448WLT8_9PLAT</name>